<protein>
    <submittedName>
        <fullName evidence="1">Uncharacterized protein</fullName>
    </submittedName>
</protein>
<dbReference type="OrthoDB" id="1416973at2"/>
<reference evidence="2" key="1">
    <citation type="submission" date="2016-10" db="EMBL/GenBank/DDBJ databases">
        <authorList>
            <person name="Varghese N."/>
            <person name="Submissions S."/>
        </authorList>
    </citation>
    <scope>NUCLEOTIDE SEQUENCE [LARGE SCALE GENOMIC DNA]</scope>
    <source>
        <strain evidence="2">XJ109</strain>
    </source>
</reference>
<proteinExistence type="predicted"/>
<dbReference type="Proteomes" id="UP000199149">
    <property type="component" value="Unassembled WGS sequence"/>
</dbReference>
<dbReference type="EMBL" id="FOUZ01000003">
    <property type="protein sequence ID" value="SFM83680.1"/>
    <property type="molecule type" value="Genomic_DNA"/>
</dbReference>
<evidence type="ECO:0000313" key="1">
    <source>
        <dbReference type="EMBL" id="SFM83680.1"/>
    </source>
</evidence>
<keyword evidence="2" id="KW-1185">Reference proteome</keyword>
<gene>
    <name evidence="1" type="ORF">SAMN05421738_10364</name>
</gene>
<organism evidence="1 2">
    <name type="scientific">Algoriella xinjiangensis</name>
    <dbReference type="NCBI Taxonomy" id="684065"/>
    <lineage>
        <taxon>Bacteria</taxon>
        <taxon>Pseudomonadati</taxon>
        <taxon>Bacteroidota</taxon>
        <taxon>Flavobacteriia</taxon>
        <taxon>Flavobacteriales</taxon>
        <taxon>Weeksellaceae</taxon>
        <taxon>Algoriella</taxon>
    </lineage>
</organism>
<sequence length="390" mass="45256">MKKYALVIFLFILFPIQLFADGPFLYSLPFNVYPADAVLEKTSEKGIDYPAFEKYLLDDKNELGKKVALISGLEVYFVVNDTQKSYFVDYREKFKNTVEKKYKTTIEDKKVPINYRFVYTLMKDYDSESPNIKAYKNFVDENQQSRTLQTIHVFAFNFDMMWNPERKKYDDINNFKTQYEENYFMNFDNFSNDVPIDILNQMVEISVLGSDCKYDLKCLVPDNDKELSALNTKKQFVLNKIANAESLPGMVVSENAADIGLNAFQWIGDESQNVENLKISANQKELINYFIANETYQMINHVDNLSVYFSDLGKSKAQLAKLNLSKSLGKNESKTNKSFAELKKVFNKDNNSSIAMSDGNTLDDLRNLIYYLYTNLQELTKIYTNITKNQ</sequence>
<accession>A0A1I4U4D9</accession>
<name>A0A1I4U4D9_9FLAO</name>
<dbReference type="AlphaFoldDB" id="A0A1I4U4D9"/>
<evidence type="ECO:0000313" key="2">
    <source>
        <dbReference type="Proteomes" id="UP000199149"/>
    </source>
</evidence>
<dbReference type="RefSeq" id="WP_092906596.1">
    <property type="nucleotide sequence ID" value="NZ_FOUZ01000003.1"/>
</dbReference>